<accession>K0TMI5</accession>
<proteinExistence type="predicted"/>
<protein>
    <submittedName>
        <fullName evidence="2">Uncharacterized protein</fullName>
    </submittedName>
</protein>
<feature type="compositionally biased region" description="Polar residues" evidence="1">
    <location>
        <begin position="141"/>
        <end position="153"/>
    </location>
</feature>
<dbReference type="AlphaFoldDB" id="K0TMI5"/>
<feature type="compositionally biased region" description="Low complexity" evidence="1">
    <location>
        <begin position="418"/>
        <end position="430"/>
    </location>
</feature>
<feature type="compositionally biased region" description="Low complexity" evidence="1">
    <location>
        <begin position="118"/>
        <end position="140"/>
    </location>
</feature>
<evidence type="ECO:0000256" key="1">
    <source>
        <dbReference type="SAM" id="MobiDB-lite"/>
    </source>
</evidence>
<evidence type="ECO:0000313" key="2">
    <source>
        <dbReference type="EMBL" id="EJK76266.1"/>
    </source>
</evidence>
<organism evidence="2 3">
    <name type="scientific">Thalassiosira oceanica</name>
    <name type="common">Marine diatom</name>
    <dbReference type="NCBI Taxonomy" id="159749"/>
    <lineage>
        <taxon>Eukaryota</taxon>
        <taxon>Sar</taxon>
        <taxon>Stramenopiles</taxon>
        <taxon>Ochrophyta</taxon>
        <taxon>Bacillariophyta</taxon>
        <taxon>Coscinodiscophyceae</taxon>
        <taxon>Thalassiosirophycidae</taxon>
        <taxon>Thalassiosirales</taxon>
        <taxon>Thalassiosiraceae</taxon>
        <taxon>Thalassiosira</taxon>
    </lineage>
</organism>
<feature type="region of interest" description="Disordered" evidence="1">
    <location>
        <begin position="400"/>
        <end position="430"/>
    </location>
</feature>
<feature type="non-terminal residue" evidence="2">
    <location>
        <position position="467"/>
    </location>
</feature>
<name>K0TMI5_THAOC</name>
<comment type="caution">
    <text evidence="2">The sequence shown here is derived from an EMBL/GenBank/DDBJ whole genome shotgun (WGS) entry which is preliminary data.</text>
</comment>
<reference evidence="2 3" key="1">
    <citation type="journal article" date="2012" name="Genome Biol.">
        <title>Genome and low-iron response of an oceanic diatom adapted to chronic iron limitation.</title>
        <authorList>
            <person name="Lommer M."/>
            <person name="Specht M."/>
            <person name="Roy A.S."/>
            <person name="Kraemer L."/>
            <person name="Andreson R."/>
            <person name="Gutowska M.A."/>
            <person name="Wolf J."/>
            <person name="Bergner S.V."/>
            <person name="Schilhabel M.B."/>
            <person name="Klostermeier U.C."/>
            <person name="Beiko R.G."/>
            <person name="Rosenstiel P."/>
            <person name="Hippler M."/>
            <person name="Laroche J."/>
        </authorList>
    </citation>
    <scope>NUCLEOTIDE SEQUENCE [LARGE SCALE GENOMIC DNA]</scope>
    <source>
        <strain evidence="2 3">CCMP1005</strain>
    </source>
</reference>
<dbReference type="EMBL" id="AGNL01002393">
    <property type="protein sequence ID" value="EJK76266.1"/>
    <property type="molecule type" value="Genomic_DNA"/>
</dbReference>
<gene>
    <name evidence="2" type="ORF">THAOC_01983</name>
</gene>
<dbReference type="Proteomes" id="UP000266841">
    <property type="component" value="Unassembled WGS sequence"/>
</dbReference>
<evidence type="ECO:0000313" key="3">
    <source>
        <dbReference type="Proteomes" id="UP000266841"/>
    </source>
</evidence>
<sequence>MLFDLPPEMIRGGQSQSYYITISSGGGMYVGSERTFMNADLQILDVRAFADNDPLSPSFPGYSFQGGISYTVPEKGGPTASPSSMKPTSAIPSYSPTSSTYFPTQFPTASPTLLATVPPTLSSEPSATPPTSSAPSELPTRSPSTRPVTLAPTSISPTYSHVPTYSFDEASILVSIDATISLSDFDYTSEADAQILATTIMDVSFGGLVLHTQRVFKVELLSIDSNPSQQTDGSQGQMTSILDIDLKIARDSHKKKKREKTEKIPKKVKNLLRKGEPKKEVPSQWQLHDRNLQAQPVVYILYVQELCMDIPCQQLAQTTSIIDDVTGHMLQEVSNGGFTAVLRNNARMCGDNCSQDASVTGVTFDKENTSVGINTVTPTLSPTVRASAAPSLSIIPTVKKSDEPSASLSPSEDLTKNPTISPTSSSKSLSPTFTPVKWFLNWNIVLCQKECQGEYPCAGMDAPFWAD</sequence>
<feature type="region of interest" description="Disordered" evidence="1">
    <location>
        <begin position="113"/>
        <end position="153"/>
    </location>
</feature>
<keyword evidence="3" id="KW-1185">Reference proteome</keyword>